<gene>
    <name evidence="2" type="ORF">B0H63DRAFT_464005</name>
</gene>
<accession>A0AAE0NXK2</accession>
<protein>
    <submittedName>
        <fullName evidence="2">CHAT domain-containing protein</fullName>
    </submittedName>
</protein>
<evidence type="ECO:0000313" key="3">
    <source>
        <dbReference type="Proteomes" id="UP001285441"/>
    </source>
</evidence>
<dbReference type="Proteomes" id="UP001285441">
    <property type="component" value="Unassembled WGS sequence"/>
</dbReference>
<reference evidence="2" key="2">
    <citation type="submission" date="2023-06" db="EMBL/GenBank/DDBJ databases">
        <authorList>
            <consortium name="Lawrence Berkeley National Laboratory"/>
            <person name="Haridas S."/>
            <person name="Hensen N."/>
            <person name="Bonometti L."/>
            <person name="Westerberg I."/>
            <person name="Brannstrom I.O."/>
            <person name="Guillou S."/>
            <person name="Cros-Aarteil S."/>
            <person name="Calhoun S."/>
            <person name="Kuo A."/>
            <person name="Mondo S."/>
            <person name="Pangilinan J."/>
            <person name="Riley R."/>
            <person name="LaButti K."/>
            <person name="Andreopoulos B."/>
            <person name="Lipzen A."/>
            <person name="Chen C."/>
            <person name="Yanf M."/>
            <person name="Daum C."/>
            <person name="Ng V."/>
            <person name="Clum A."/>
            <person name="Steindorff A."/>
            <person name="Ohm R."/>
            <person name="Martin F."/>
            <person name="Silar P."/>
            <person name="Natvig D."/>
            <person name="Lalanne C."/>
            <person name="Gautier V."/>
            <person name="Ament-velasquez S.L."/>
            <person name="Kruys A."/>
            <person name="Hutchinson M.I."/>
            <person name="Powell A.J."/>
            <person name="Barry K."/>
            <person name="Miller A.N."/>
            <person name="Grigoriev I.V."/>
            <person name="Debuchy R."/>
            <person name="Gladieux P."/>
            <person name="Thoren M.H."/>
            <person name="Johannesson H."/>
        </authorList>
    </citation>
    <scope>NUCLEOTIDE SEQUENCE</scope>
    <source>
        <strain evidence="2">CBS 232.78</strain>
    </source>
</reference>
<dbReference type="EMBL" id="JAULSW010000002">
    <property type="protein sequence ID" value="KAK3389593.1"/>
    <property type="molecule type" value="Genomic_DNA"/>
</dbReference>
<evidence type="ECO:0000313" key="2">
    <source>
        <dbReference type="EMBL" id="KAK3389593.1"/>
    </source>
</evidence>
<keyword evidence="3" id="KW-1185">Reference proteome</keyword>
<dbReference type="AlphaFoldDB" id="A0AAE0NXK2"/>
<organism evidence="2 3">
    <name type="scientific">Podospora didyma</name>
    <dbReference type="NCBI Taxonomy" id="330526"/>
    <lineage>
        <taxon>Eukaryota</taxon>
        <taxon>Fungi</taxon>
        <taxon>Dikarya</taxon>
        <taxon>Ascomycota</taxon>
        <taxon>Pezizomycotina</taxon>
        <taxon>Sordariomycetes</taxon>
        <taxon>Sordariomycetidae</taxon>
        <taxon>Sordariales</taxon>
        <taxon>Podosporaceae</taxon>
        <taxon>Podospora</taxon>
    </lineage>
</organism>
<proteinExistence type="predicted"/>
<name>A0AAE0NXK2_9PEZI</name>
<reference evidence="2" key="1">
    <citation type="journal article" date="2023" name="Mol. Phylogenet. Evol.">
        <title>Genome-scale phylogeny and comparative genomics of the fungal order Sordariales.</title>
        <authorList>
            <person name="Hensen N."/>
            <person name="Bonometti L."/>
            <person name="Westerberg I."/>
            <person name="Brannstrom I.O."/>
            <person name="Guillou S."/>
            <person name="Cros-Aarteil S."/>
            <person name="Calhoun S."/>
            <person name="Haridas S."/>
            <person name="Kuo A."/>
            <person name="Mondo S."/>
            <person name="Pangilinan J."/>
            <person name="Riley R."/>
            <person name="LaButti K."/>
            <person name="Andreopoulos B."/>
            <person name="Lipzen A."/>
            <person name="Chen C."/>
            <person name="Yan M."/>
            <person name="Daum C."/>
            <person name="Ng V."/>
            <person name="Clum A."/>
            <person name="Steindorff A."/>
            <person name="Ohm R.A."/>
            <person name="Martin F."/>
            <person name="Silar P."/>
            <person name="Natvig D.O."/>
            <person name="Lalanne C."/>
            <person name="Gautier V."/>
            <person name="Ament-Velasquez S.L."/>
            <person name="Kruys A."/>
            <person name="Hutchinson M.I."/>
            <person name="Powell A.J."/>
            <person name="Barry K."/>
            <person name="Miller A.N."/>
            <person name="Grigoriev I.V."/>
            <person name="Debuchy R."/>
            <person name="Gladieux P."/>
            <person name="Hiltunen Thoren M."/>
            <person name="Johannesson H."/>
        </authorList>
    </citation>
    <scope>NUCLEOTIDE SEQUENCE</scope>
    <source>
        <strain evidence="2">CBS 232.78</strain>
    </source>
</reference>
<comment type="caution">
    <text evidence="2">The sequence shown here is derived from an EMBL/GenBank/DDBJ whole genome shotgun (WGS) entry which is preliminary data.</text>
</comment>
<evidence type="ECO:0000259" key="1">
    <source>
        <dbReference type="Pfam" id="PF12770"/>
    </source>
</evidence>
<dbReference type="Pfam" id="PF12770">
    <property type="entry name" value="CHAT"/>
    <property type="match status" value="1"/>
</dbReference>
<feature type="domain" description="CHAT" evidence="1">
    <location>
        <begin position="503"/>
        <end position="811"/>
    </location>
</feature>
<dbReference type="InterPro" id="IPR024983">
    <property type="entry name" value="CHAT_dom"/>
</dbReference>
<sequence length="820" mass="90649">MALMLGQVYSSFGEHKKALRVAEKGLEITKLGSSYIDQSDAAVHIGLHMFSLSRQYPHGSKQAIDSILLARDFMEEWANRDFKNGYSEGEVQKCLLIADWENQRALQDPEAVGSEQVEQPWIERVKDRIPESANASTRNQLVDVNMRALMRQGRHSESLALSADWLEQISKAPAASLMQKAQAFLNASIQAQLCVKRAFQGDQPPSGETTQSAINLLWSAWSMSLKALGIYRQMNGVELILDCTLIVWQVTDWAGRTLSGTDRRSLLTWFVAELNETEKVCDDMRRSVLPVGGLQPLMNKRLLVSKKASLKLYSVGINLALELEDPVSAWLWLQKGKARAFVDSLGAKSVVPQRLLEQINNDRTAYGLLKKEQGILDLLHEPDVNYVIAARQLAFLRKQMEENALLAEASRLRDGLVKFVDWYVPSLATPSDERIFVFVRELSSGTTHSKQLFIKVSEVRDWLAKAFKYPDMATPPLSRKTGNRLLKSMNRLLDGLAETTSVDDLLILSPSGPLHIVPLHALDVGGSPLIQRNIVVYSSSSATLGQCLLRTGTGSSAAQNRRNKTGSKQIAQYFAVYEEPDKVAERTAIFTHIKTLPSHLSGSISLGPEVTKSRFLEQCAGANWIHYHGHARYSKDDVLKSCLILSDGTDIFSNNEEGDASMLFPEERGVDELAVSELFEVALPQTAGGVHFTIIACDSGTQDIAPGDEPLGIIPALLYAGATSVLGCLWPIDSRAGRVFSEAFYAELAAMQAVTRETSSTLSRQKDLAGECGGSVDLAGALRTTVEKMRKGELGAEFKQAYYWAPFALHGLWYLPLFRV</sequence>